<gene>
    <name evidence="2" type="ORF">Tco_0749135</name>
</gene>
<dbReference type="EMBL" id="BQNB010010836">
    <property type="protein sequence ID" value="GJS82594.1"/>
    <property type="molecule type" value="Genomic_DNA"/>
</dbReference>
<keyword evidence="2" id="KW-0695">RNA-directed DNA polymerase</keyword>
<keyword evidence="3" id="KW-1185">Reference proteome</keyword>
<keyword evidence="2" id="KW-0548">Nucleotidyltransferase</keyword>
<protein>
    <submittedName>
        <fullName evidence="2">RNA-directed DNA polymerase, eukaryota, reverse transcriptase zinc-binding domain protein</fullName>
    </submittedName>
</protein>
<dbReference type="Pfam" id="PF00078">
    <property type="entry name" value="RVT_1"/>
    <property type="match status" value="1"/>
</dbReference>
<dbReference type="PANTHER" id="PTHR33116:SF84">
    <property type="entry name" value="RNA-DIRECTED DNA POLYMERASE"/>
    <property type="match status" value="1"/>
</dbReference>
<name>A0ABQ4YXJ5_9ASTR</name>
<dbReference type="PANTHER" id="PTHR33116">
    <property type="entry name" value="REVERSE TRANSCRIPTASE ZINC-BINDING DOMAIN-CONTAINING PROTEIN-RELATED-RELATED"/>
    <property type="match status" value="1"/>
</dbReference>
<evidence type="ECO:0000313" key="3">
    <source>
        <dbReference type="Proteomes" id="UP001151760"/>
    </source>
</evidence>
<keyword evidence="2" id="KW-0808">Transferase</keyword>
<reference evidence="2" key="1">
    <citation type="journal article" date="2022" name="Int. J. Mol. Sci.">
        <title>Draft Genome of Tanacetum Coccineum: Genomic Comparison of Closely Related Tanacetum-Family Plants.</title>
        <authorList>
            <person name="Yamashiro T."/>
            <person name="Shiraishi A."/>
            <person name="Nakayama K."/>
            <person name="Satake H."/>
        </authorList>
    </citation>
    <scope>NUCLEOTIDE SEQUENCE</scope>
</reference>
<feature type="domain" description="Reverse transcriptase" evidence="1">
    <location>
        <begin position="2"/>
        <end position="65"/>
    </location>
</feature>
<feature type="non-terminal residue" evidence="2">
    <location>
        <position position="303"/>
    </location>
</feature>
<reference evidence="2" key="2">
    <citation type="submission" date="2022-01" db="EMBL/GenBank/DDBJ databases">
        <authorList>
            <person name="Yamashiro T."/>
            <person name="Shiraishi A."/>
            <person name="Satake H."/>
            <person name="Nakayama K."/>
        </authorList>
    </citation>
    <scope>NUCLEOTIDE SEQUENCE</scope>
</reference>
<evidence type="ECO:0000259" key="1">
    <source>
        <dbReference type="Pfam" id="PF00078"/>
    </source>
</evidence>
<proteinExistence type="predicted"/>
<dbReference type="InterPro" id="IPR000477">
    <property type="entry name" value="RT_dom"/>
</dbReference>
<evidence type="ECO:0000313" key="2">
    <source>
        <dbReference type="EMBL" id="GJS82594.1"/>
    </source>
</evidence>
<dbReference type="Proteomes" id="UP001151760">
    <property type="component" value="Unassembled WGS sequence"/>
</dbReference>
<sequence length="303" mass="34967">MRGLRQGDPLSPYLFTLIMKVFNLVLRREISRSPSFKYHWLCKEIKLTHLCFADDLLLFCNGDSKSVVLMEFGGMSGLLPNYSKITVFFSNVKEVSRMRILSIMPFREGSLPVRDGYEHVFMVCNWDAILMSIDLSDFISKRRIASSWLSLDCKVADVISNGMARPINKSIWSILQRLSLGASVYLIWQERNLRTFQNKHRSEEELCDLIKDVVRLRIIGLNLKASRQVFEAADIWSCAWYCPPDMDLLQVLKNSLKYKDPLLLVMLRDLWCFGYISDMGSIDIELMVCLLSVIPVMSSNPRL</sequence>
<organism evidence="2 3">
    <name type="scientific">Tanacetum coccineum</name>
    <dbReference type="NCBI Taxonomy" id="301880"/>
    <lineage>
        <taxon>Eukaryota</taxon>
        <taxon>Viridiplantae</taxon>
        <taxon>Streptophyta</taxon>
        <taxon>Embryophyta</taxon>
        <taxon>Tracheophyta</taxon>
        <taxon>Spermatophyta</taxon>
        <taxon>Magnoliopsida</taxon>
        <taxon>eudicotyledons</taxon>
        <taxon>Gunneridae</taxon>
        <taxon>Pentapetalae</taxon>
        <taxon>asterids</taxon>
        <taxon>campanulids</taxon>
        <taxon>Asterales</taxon>
        <taxon>Asteraceae</taxon>
        <taxon>Asteroideae</taxon>
        <taxon>Anthemideae</taxon>
        <taxon>Anthemidinae</taxon>
        <taxon>Tanacetum</taxon>
    </lineage>
</organism>
<comment type="caution">
    <text evidence="2">The sequence shown here is derived from an EMBL/GenBank/DDBJ whole genome shotgun (WGS) entry which is preliminary data.</text>
</comment>
<accession>A0ABQ4YXJ5</accession>
<dbReference type="GO" id="GO:0003964">
    <property type="term" value="F:RNA-directed DNA polymerase activity"/>
    <property type="evidence" value="ECO:0007669"/>
    <property type="project" value="UniProtKB-KW"/>
</dbReference>